<dbReference type="SUPFAM" id="SSF53474">
    <property type="entry name" value="alpha/beta-Hydrolases"/>
    <property type="match status" value="1"/>
</dbReference>
<dbReference type="InterPro" id="IPR029058">
    <property type="entry name" value="AB_hydrolase_fold"/>
</dbReference>
<comment type="caution">
    <text evidence="2">The sequence shown here is derived from an EMBL/GenBank/DDBJ whole genome shotgun (WGS) entry which is preliminary data.</text>
</comment>
<proteinExistence type="predicted"/>
<evidence type="ECO:0000259" key="1">
    <source>
        <dbReference type="Pfam" id="PF12697"/>
    </source>
</evidence>
<dbReference type="EMBL" id="PVTG01000014">
    <property type="protein sequence ID" value="PRY47435.1"/>
    <property type="molecule type" value="Genomic_DNA"/>
</dbReference>
<sequence length="287" mass="29957">MTDAVQRAATPTTGYAPVNGLRMYHEIHGPEGEPAGVPVLLLHGAYMTAGDLAPWVSALAATRQVVVPDLQAHGRTADVDRPITYEGLADDAAALLAHLGIDRADVIGYSMGGAAALQVAIRHPEVVRTLVVVSATHSSDGMQPELQAMISGITPEVFAGSPMEATYRALAPDPGHFPVLVEKLKALDETPFSWPAEDIRRITAPTLVVAGDADAVLAEHAVELFRLLGGGGMGDLSGLPRARLAILPGTTHFMPAGSGVLDRLDWLLPMVLALLDAPPQESAGTTG</sequence>
<dbReference type="GO" id="GO:0003824">
    <property type="term" value="F:catalytic activity"/>
    <property type="evidence" value="ECO:0007669"/>
    <property type="project" value="UniProtKB-ARBA"/>
</dbReference>
<protein>
    <submittedName>
        <fullName evidence="2">Pimeloyl-ACP methyl ester carboxylesterase</fullName>
    </submittedName>
</protein>
<dbReference type="RefSeq" id="WP_211297397.1">
    <property type="nucleotide sequence ID" value="NZ_PVTG01000014.1"/>
</dbReference>
<dbReference type="PRINTS" id="PR00111">
    <property type="entry name" value="ABHYDROLASE"/>
</dbReference>
<organism evidence="2 3">
    <name type="scientific">Geodermatophilus tzadiensis</name>
    <dbReference type="NCBI Taxonomy" id="1137988"/>
    <lineage>
        <taxon>Bacteria</taxon>
        <taxon>Bacillati</taxon>
        <taxon>Actinomycetota</taxon>
        <taxon>Actinomycetes</taxon>
        <taxon>Geodermatophilales</taxon>
        <taxon>Geodermatophilaceae</taxon>
        <taxon>Geodermatophilus</taxon>
    </lineage>
</organism>
<reference evidence="2 3" key="1">
    <citation type="submission" date="2018-03" db="EMBL/GenBank/DDBJ databases">
        <title>Genomic Encyclopedia of Archaeal and Bacterial Type Strains, Phase II (KMG-II): from individual species to whole genera.</title>
        <authorList>
            <person name="Goeker M."/>
        </authorList>
    </citation>
    <scope>NUCLEOTIDE SEQUENCE [LARGE SCALE GENOMIC DNA]</scope>
    <source>
        <strain evidence="2 3">DSM 45416</strain>
    </source>
</reference>
<name>A0A2T0TP41_9ACTN</name>
<dbReference type="Pfam" id="PF12697">
    <property type="entry name" value="Abhydrolase_6"/>
    <property type="match status" value="1"/>
</dbReference>
<dbReference type="Proteomes" id="UP000239210">
    <property type="component" value="Unassembled WGS sequence"/>
</dbReference>
<dbReference type="PANTHER" id="PTHR43433:SF5">
    <property type="entry name" value="AB HYDROLASE-1 DOMAIN-CONTAINING PROTEIN"/>
    <property type="match status" value="1"/>
</dbReference>
<feature type="domain" description="AB hydrolase-1" evidence="1">
    <location>
        <begin position="39"/>
        <end position="254"/>
    </location>
</feature>
<accession>A0A2T0TP41</accession>
<evidence type="ECO:0000313" key="2">
    <source>
        <dbReference type="EMBL" id="PRY47435.1"/>
    </source>
</evidence>
<dbReference type="InterPro" id="IPR000073">
    <property type="entry name" value="AB_hydrolase_1"/>
</dbReference>
<dbReference type="Gene3D" id="3.40.50.1820">
    <property type="entry name" value="alpha/beta hydrolase"/>
    <property type="match status" value="1"/>
</dbReference>
<dbReference type="InterPro" id="IPR050471">
    <property type="entry name" value="AB_hydrolase"/>
</dbReference>
<gene>
    <name evidence="2" type="ORF">LY71_11469</name>
</gene>
<dbReference type="AlphaFoldDB" id="A0A2T0TP41"/>
<dbReference type="PANTHER" id="PTHR43433">
    <property type="entry name" value="HYDROLASE, ALPHA/BETA FOLD FAMILY PROTEIN"/>
    <property type="match status" value="1"/>
</dbReference>
<evidence type="ECO:0000313" key="3">
    <source>
        <dbReference type="Proteomes" id="UP000239210"/>
    </source>
</evidence>
<keyword evidence="3" id="KW-1185">Reference proteome</keyword>